<evidence type="ECO:0000313" key="9">
    <source>
        <dbReference type="Proteomes" id="UP001382181"/>
    </source>
</evidence>
<keyword evidence="2" id="KW-0805">Transcription regulation</keyword>
<keyword evidence="6" id="KW-0812">Transmembrane</keyword>
<feature type="transmembrane region" description="Helical" evidence="6">
    <location>
        <begin position="217"/>
        <end position="240"/>
    </location>
</feature>
<dbReference type="Proteomes" id="UP001382181">
    <property type="component" value="Unassembled WGS sequence"/>
</dbReference>
<keyword evidence="3" id="KW-0731">Sigma factor</keyword>
<organism evidence="8 9">
    <name type="scientific">Streptomyces silvae</name>
    <dbReference type="NCBI Taxonomy" id="2803812"/>
    <lineage>
        <taxon>Bacteria</taxon>
        <taxon>Bacillati</taxon>
        <taxon>Actinomycetota</taxon>
        <taxon>Actinomycetes</taxon>
        <taxon>Kitasatosporales</taxon>
        <taxon>Streptomycetaceae</taxon>
        <taxon>Streptomyces</taxon>
    </lineage>
</organism>
<proteinExistence type="inferred from homology"/>
<dbReference type="InterPro" id="IPR013325">
    <property type="entry name" value="RNA_pol_sigma_r2"/>
</dbReference>
<dbReference type="EMBL" id="JARUMK010000002">
    <property type="protein sequence ID" value="MEH0564435.1"/>
    <property type="molecule type" value="Genomic_DNA"/>
</dbReference>
<gene>
    <name evidence="8" type="ORF">QBA37_35280</name>
</gene>
<dbReference type="RefSeq" id="WP_334558807.1">
    <property type="nucleotide sequence ID" value="NZ_JARUMK010000002.1"/>
</dbReference>
<feature type="transmembrane region" description="Helical" evidence="6">
    <location>
        <begin position="173"/>
        <end position="197"/>
    </location>
</feature>
<dbReference type="Gene3D" id="1.10.1740.10">
    <property type="match status" value="1"/>
</dbReference>
<accession>A0ABU8ADG8</accession>
<dbReference type="InterPro" id="IPR014284">
    <property type="entry name" value="RNA_pol_sigma-70_dom"/>
</dbReference>
<keyword evidence="5" id="KW-0804">Transcription</keyword>
<evidence type="ECO:0000256" key="3">
    <source>
        <dbReference type="ARBA" id="ARBA00023082"/>
    </source>
</evidence>
<evidence type="ECO:0000313" key="8">
    <source>
        <dbReference type="EMBL" id="MEH0564435.1"/>
    </source>
</evidence>
<dbReference type="PANTHER" id="PTHR43133">
    <property type="entry name" value="RNA POLYMERASE ECF-TYPE SIGMA FACTO"/>
    <property type="match status" value="1"/>
</dbReference>
<dbReference type="SUPFAM" id="SSF88946">
    <property type="entry name" value="Sigma2 domain of RNA polymerase sigma factors"/>
    <property type="match status" value="1"/>
</dbReference>
<dbReference type="InterPro" id="IPR036388">
    <property type="entry name" value="WH-like_DNA-bd_sf"/>
</dbReference>
<evidence type="ECO:0000256" key="4">
    <source>
        <dbReference type="ARBA" id="ARBA00023125"/>
    </source>
</evidence>
<comment type="similarity">
    <text evidence="1">Belongs to the sigma-70 factor family. ECF subfamily.</text>
</comment>
<evidence type="ECO:0000256" key="6">
    <source>
        <dbReference type="SAM" id="Phobius"/>
    </source>
</evidence>
<reference evidence="8 9" key="1">
    <citation type="submission" date="2023-04" db="EMBL/GenBank/DDBJ databases">
        <title>Genomic diversity of scab-causing Streptomyces spp. in the province of Quebec, Canada.</title>
        <authorList>
            <person name="Biessy A."/>
            <person name="Cadieux M."/>
            <person name="Ciotola M."/>
            <person name="Filion M."/>
        </authorList>
    </citation>
    <scope>NUCLEOTIDE SEQUENCE [LARGE SCALE GENOMIC DNA]</scope>
    <source>
        <strain evidence="8 9">B21-103</strain>
    </source>
</reference>
<keyword evidence="4" id="KW-0238">DNA-binding</keyword>
<evidence type="ECO:0000259" key="7">
    <source>
        <dbReference type="Pfam" id="PF08281"/>
    </source>
</evidence>
<dbReference type="NCBIfam" id="TIGR02937">
    <property type="entry name" value="sigma70-ECF"/>
    <property type="match status" value="1"/>
</dbReference>
<dbReference type="InterPro" id="IPR039425">
    <property type="entry name" value="RNA_pol_sigma-70-like"/>
</dbReference>
<dbReference type="InterPro" id="IPR013324">
    <property type="entry name" value="RNA_pol_sigma_r3/r4-like"/>
</dbReference>
<evidence type="ECO:0000256" key="5">
    <source>
        <dbReference type="ARBA" id="ARBA00023163"/>
    </source>
</evidence>
<dbReference type="Pfam" id="PF08281">
    <property type="entry name" value="Sigma70_r4_2"/>
    <property type="match status" value="1"/>
</dbReference>
<protein>
    <submittedName>
        <fullName evidence="8">Sigma-70 family RNA polymerase sigma factor</fullName>
    </submittedName>
</protein>
<evidence type="ECO:0000256" key="2">
    <source>
        <dbReference type="ARBA" id="ARBA00023015"/>
    </source>
</evidence>
<dbReference type="SUPFAM" id="SSF88659">
    <property type="entry name" value="Sigma3 and sigma4 domains of RNA polymerase sigma factors"/>
    <property type="match status" value="1"/>
</dbReference>
<keyword evidence="9" id="KW-1185">Reference proteome</keyword>
<sequence length="330" mass="36617">MVEPEQKAAAALAAMYVDKERDLFAHARRCLVQEDIPESRLGAEDLVQEAMAVTLANCSKQPIDNLAGYVYKVISNKVRDESRRIGMAQPIDTTLHSVDQDRFIHVSTVEAVGQDDAADYLDLEEALRTLPRQQQRMIMLAKGFDYTHAEIAGITGLHRGTVAQHVRRGTRALTLLLTGTAGCLAFALVSCFASFGGEELIPATSPGIRDAVRRFDGYSPWVTTLSVLVLSGLLGVVWAIRRATVRRAEDRSAHLLRLVRQMQEAQRYGGALSTLGREPTDEEFARELDVAPELIEEARLYASHVIQDINSRGVDIRTWTRLHDPKSNRG</sequence>
<feature type="domain" description="RNA polymerase sigma factor 70 region 4 type 2" evidence="7">
    <location>
        <begin position="122"/>
        <end position="173"/>
    </location>
</feature>
<dbReference type="InterPro" id="IPR013249">
    <property type="entry name" value="RNA_pol_sigma70_r4_t2"/>
</dbReference>
<dbReference type="PANTHER" id="PTHR43133:SF8">
    <property type="entry name" value="RNA POLYMERASE SIGMA FACTOR HI_1459-RELATED"/>
    <property type="match status" value="1"/>
</dbReference>
<name>A0ABU8ADG8_9ACTN</name>
<evidence type="ECO:0000256" key="1">
    <source>
        <dbReference type="ARBA" id="ARBA00010641"/>
    </source>
</evidence>
<comment type="caution">
    <text evidence="8">The sequence shown here is derived from an EMBL/GenBank/DDBJ whole genome shotgun (WGS) entry which is preliminary data.</text>
</comment>
<keyword evidence="6" id="KW-0472">Membrane</keyword>
<keyword evidence="6" id="KW-1133">Transmembrane helix</keyword>
<dbReference type="Gene3D" id="1.10.10.10">
    <property type="entry name" value="Winged helix-like DNA-binding domain superfamily/Winged helix DNA-binding domain"/>
    <property type="match status" value="1"/>
</dbReference>